<protein>
    <submittedName>
        <fullName evidence="2">Syntaxin-binding protein 3</fullName>
    </submittedName>
</protein>
<feature type="region of interest" description="Disordered" evidence="1">
    <location>
        <begin position="88"/>
        <end position="115"/>
    </location>
</feature>
<sequence length="115" mass="12362">MTGGITYSEMLHAYGLSQDLLKDVYIGSTHITTPREFLEDLKMLRRVVDQQSSAVDELLTTSAVGGAVEAIGAISARARGIDENSVYTAETDGEREEEGVMPMGRNAKGGNIRVA</sequence>
<dbReference type="Gene3D" id="3.40.50.1910">
    <property type="match status" value="1"/>
</dbReference>
<accession>A0A1R1PEH8</accession>
<dbReference type="OrthoDB" id="2228at2759"/>
<dbReference type="SUPFAM" id="SSF56815">
    <property type="entry name" value="Sec1/munc18-like (SM) proteins"/>
    <property type="match status" value="1"/>
</dbReference>
<evidence type="ECO:0000313" key="3">
    <source>
        <dbReference type="Proteomes" id="UP000188320"/>
    </source>
</evidence>
<gene>
    <name evidence="2" type="ORF">AX774_g7275</name>
</gene>
<dbReference type="AlphaFoldDB" id="A0A1R1PEH8"/>
<dbReference type="InterPro" id="IPR027482">
    <property type="entry name" value="Sec1-like_dom2"/>
</dbReference>
<dbReference type="Proteomes" id="UP000188320">
    <property type="component" value="Unassembled WGS sequence"/>
</dbReference>
<dbReference type="EMBL" id="LSSK01001593">
    <property type="protein sequence ID" value="OMH79313.1"/>
    <property type="molecule type" value="Genomic_DNA"/>
</dbReference>
<dbReference type="InterPro" id="IPR036045">
    <property type="entry name" value="Sec1-like_sf"/>
</dbReference>
<evidence type="ECO:0000313" key="2">
    <source>
        <dbReference type="EMBL" id="OMH79313.1"/>
    </source>
</evidence>
<organism evidence="2 3">
    <name type="scientific">Zancudomyces culisetae</name>
    <name type="common">Gut fungus</name>
    <name type="synonym">Smittium culisetae</name>
    <dbReference type="NCBI Taxonomy" id="1213189"/>
    <lineage>
        <taxon>Eukaryota</taxon>
        <taxon>Fungi</taxon>
        <taxon>Fungi incertae sedis</taxon>
        <taxon>Zoopagomycota</taxon>
        <taxon>Kickxellomycotina</taxon>
        <taxon>Harpellomycetes</taxon>
        <taxon>Harpellales</taxon>
        <taxon>Legeriomycetaceae</taxon>
        <taxon>Zancudomyces</taxon>
    </lineage>
</organism>
<comment type="caution">
    <text evidence="2">The sequence shown here is derived from an EMBL/GenBank/DDBJ whole genome shotgun (WGS) entry which is preliminary data.</text>
</comment>
<proteinExistence type="predicted"/>
<reference evidence="3" key="1">
    <citation type="submission" date="2017-01" db="EMBL/GenBank/DDBJ databases">
        <authorList>
            <person name="Wang Y."/>
            <person name="White M."/>
            <person name="Kvist S."/>
            <person name="Moncalvo J.-M."/>
        </authorList>
    </citation>
    <scope>NUCLEOTIDE SEQUENCE [LARGE SCALE GENOMIC DNA]</scope>
    <source>
        <strain evidence="3">COL-18-3</strain>
    </source>
</reference>
<evidence type="ECO:0000256" key="1">
    <source>
        <dbReference type="SAM" id="MobiDB-lite"/>
    </source>
</evidence>
<name>A0A1R1PEH8_ZANCU</name>
<keyword evidence="3" id="KW-1185">Reference proteome</keyword>